<evidence type="ECO:0000256" key="4">
    <source>
        <dbReference type="ARBA" id="ARBA00022801"/>
    </source>
</evidence>
<dbReference type="RefSeq" id="WP_036824148.1">
    <property type="nucleotide sequence ID" value="NZ_AVBF01000090.1"/>
</dbReference>
<dbReference type="PANTHER" id="PTHR30255:SF2">
    <property type="entry name" value="SINGLE-STRANDED-DNA-SPECIFIC EXONUCLEASE RECJ"/>
    <property type="match status" value="1"/>
</dbReference>
<evidence type="ECO:0000256" key="6">
    <source>
        <dbReference type="SAM" id="Coils"/>
    </source>
</evidence>
<feature type="coiled-coil region" evidence="6">
    <location>
        <begin position="295"/>
        <end position="329"/>
    </location>
</feature>
<dbReference type="InterPro" id="IPR004610">
    <property type="entry name" value="RecJ"/>
</dbReference>
<feature type="domain" description="RecJ OB" evidence="10">
    <location>
        <begin position="449"/>
        <end position="555"/>
    </location>
</feature>
<evidence type="ECO:0000256" key="5">
    <source>
        <dbReference type="ARBA" id="ARBA00022839"/>
    </source>
</evidence>
<dbReference type="InterPro" id="IPR051673">
    <property type="entry name" value="SSDNA_exonuclease_RecJ"/>
</dbReference>
<dbReference type="GO" id="GO:0006281">
    <property type="term" value="P:DNA repair"/>
    <property type="evidence" value="ECO:0007669"/>
    <property type="project" value="InterPro"/>
</dbReference>
<dbReference type="InterPro" id="IPR018779">
    <property type="entry name" value="RecJ_C"/>
</dbReference>
<evidence type="ECO:0000259" key="7">
    <source>
        <dbReference type="Pfam" id="PF01368"/>
    </source>
</evidence>
<dbReference type="STRING" id="1385514.N782_01970"/>
<dbReference type="InterPro" id="IPR003156">
    <property type="entry name" value="DHHA1_dom"/>
</dbReference>
<dbReference type="Pfam" id="PF02272">
    <property type="entry name" value="DHHA1"/>
    <property type="match status" value="1"/>
</dbReference>
<evidence type="ECO:0000256" key="3">
    <source>
        <dbReference type="ARBA" id="ARBA00022722"/>
    </source>
</evidence>
<reference evidence="11 12" key="1">
    <citation type="journal article" date="2015" name="Stand. Genomic Sci.">
        <title>High quality draft genome sequence of the moderately halophilic bacterium Pontibacillus yanchengensis Y32(T) and comparison among Pontibacillus genomes.</title>
        <authorList>
            <person name="Huang J."/>
            <person name="Qiao Z.X."/>
            <person name="Tang J.W."/>
            <person name="Wang G."/>
        </authorList>
    </citation>
    <scope>NUCLEOTIDE SEQUENCE [LARGE SCALE GENOMIC DNA]</scope>
    <source>
        <strain evidence="11 12">Y32</strain>
    </source>
</reference>
<evidence type="ECO:0000313" key="11">
    <source>
        <dbReference type="EMBL" id="KGP71019.1"/>
    </source>
</evidence>
<dbReference type="OrthoDB" id="9809852at2"/>
<dbReference type="PANTHER" id="PTHR30255">
    <property type="entry name" value="SINGLE-STRANDED-DNA-SPECIFIC EXONUCLEASE RECJ"/>
    <property type="match status" value="1"/>
</dbReference>
<dbReference type="GO" id="GO:0006310">
    <property type="term" value="P:DNA recombination"/>
    <property type="evidence" value="ECO:0007669"/>
    <property type="project" value="InterPro"/>
</dbReference>
<dbReference type="SUPFAM" id="SSF64182">
    <property type="entry name" value="DHH phosphoesterases"/>
    <property type="match status" value="1"/>
</dbReference>
<dbReference type="Pfam" id="PF17768">
    <property type="entry name" value="RecJ_OB"/>
    <property type="match status" value="1"/>
</dbReference>
<proteinExistence type="inferred from homology"/>
<dbReference type="GO" id="GO:0003677">
    <property type="term" value="F:DNA binding"/>
    <property type="evidence" value="ECO:0007669"/>
    <property type="project" value="UniProtKB-KW"/>
</dbReference>
<dbReference type="Gene3D" id="2.40.50.460">
    <property type="match status" value="1"/>
</dbReference>
<evidence type="ECO:0000256" key="2">
    <source>
        <dbReference type="ARBA" id="ARBA00019841"/>
    </source>
</evidence>
<keyword evidence="5" id="KW-0269">Exonuclease</keyword>
<feature type="domain" description="DHHA1" evidence="8">
    <location>
        <begin position="340"/>
        <end position="434"/>
    </location>
</feature>
<feature type="domain" description="DDH" evidence="7">
    <location>
        <begin position="79"/>
        <end position="222"/>
    </location>
</feature>
<dbReference type="eggNOG" id="COG0608">
    <property type="taxonomic scope" value="Bacteria"/>
</dbReference>
<dbReference type="InterPro" id="IPR041122">
    <property type="entry name" value="RecJ_OB"/>
</dbReference>
<dbReference type="AlphaFoldDB" id="A0A0A2T693"/>
<feature type="domain" description="Single-stranded-DNA-specific exonuclease RecJ C-terminal" evidence="9">
    <location>
        <begin position="562"/>
        <end position="765"/>
    </location>
</feature>
<evidence type="ECO:0000259" key="10">
    <source>
        <dbReference type="Pfam" id="PF17768"/>
    </source>
</evidence>
<dbReference type="EMBL" id="AVBF01000090">
    <property type="protein sequence ID" value="KGP71019.1"/>
    <property type="molecule type" value="Genomic_DNA"/>
</dbReference>
<protein>
    <recommendedName>
        <fullName evidence="2">Single-stranded-DNA-specific exonuclease RecJ</fullName>
    </recommendedName>
</protein>
<evidence type="ECO:0000256" key="1">
    <source>
        <dbReference type="ARBA" id="ARBA00005915"/>
    </source>
</evidence>
<keyword evidence="11" id="KW-0238">DNA-binding</keyword>
<dbReference type="InterPro" id="IPR038763">
    <property type="entry name" value="DHH_sf"/>
</dbReference>
<sequence length="783" mass="88091">MLRSKAKWNFVESEEHSLPIDDSLSSLTQQLLRQRGIHTKEAAEQFLSPQLQQLHDPMLMNDMDKAVERVKTAISKGERILVFGDYDADGVSSTAVMMETLREMGAEVAYYIPNRFTEGYGPNEEAFRNAKEEDVTLIITVDTGIAAHHEAKVASELGIDLIITDHHEVQESLPEAYAIVHPKCSSSYPFQELAGVGVAFKFAHALLEDFPKHLLDLVVIGTIADLVPLHDENRVLSYFGLQALSRSVRPGFQALRQLCGIEGPLTEEDIGFAIGPRINAVGRLQDASPAVELLLTEDDDEAAYLANQIQELNQERQQIVADIAKEAESMLDAEGDDLPSVIVVAKEGWNQGVLGIVASRLVRRFDRPVIVLTIDPETETAKGSARSIDAFDLFTNCMQIRDLFTHFGGHAQAAGMTLPLNNVDTVRAALSQQANQQLHPDDFREVLSIDGTLDLSQVSLDTINEINQLAPFGMGNPKPLFCIDRSTPAEIRQIGSNLNHLKMKFKADNSELDAIGFGLGELYTKLAPQSAITAVGELSINEWNGRKKPQFMMKDVRVDEWQLFDLRGSRHLKKAVTTLPQDNAVAVFFHPVTAEHEWVWEYFDVLQIEDEEMVEELPLDQVDHLILMDLPQSLERLAALVQKMNPKNIHACYRTDDAAFLKTVPTRDHFKWFYAMLLKRKQLHLEKEGPKLAAHKGWSKDAVEFISNVFFELEFVKIENGLVTLNSNPSKKDLSESALYQSKHEYVNVEQTLYFSSYRQLKSWFDEQMNRVVQAKEEVTNEP</sequence>
<dbReference type="InterPro" id="IPR001667">
    <property type="entry name" value="DDH_dom"/>
</dbReference>
<evidence type="ECO:0000259" key="9">
    <source>
        <dbReference type="Pfam" id="PF10141"/>
    </source>
</evidence>
<keyword evidence="4" id="KW-0378">Hydrolase</keyword>
<keyword evidence="3" id="KW-0540">Nuclease</keyword>
<comment type="caution">
    <text evidence="11">The sequence shown here is derived from an EMBL/GenBank/DDBJ whole genome shotgun (WGS) entry which is preliminary data.</text>
</comment>
<dbReference type="Pfam" id="PF01368">
    <property type="entry name" value="DHH"/>
    <property type="match status" value="1"/>
</dbReference>
<dbReference type="Gene3D" id="3.90.1640.30">
    <property type="match status" value="1"/>
</dbReference>
<keyword evidence="12" id="KW-1185">Reference proteome</keyword>
<dbReference type="Pfam" id="PF10141">
    <property type="entry name" value="ssDNA-exonuc_C"/>
    <property type="match status" value="1"/>
</dbReference>
<name>A0A0A2T693_9BACI</name>
<gene>
    <name evidence="11" type="ORF">N782_01970</name>
</gene>
<evidence type="ECO:0000313" key="12">
    <source>
        <dbReference type="Proteomes" id="UP000030147"/>
    </source>
</evidence>
<organism evidence="11 12">
    <name type="scientific">Pontibacillus yanchengensis Y32</name>
    <dbReference type="NCBI Taxonomy" id="1385514"/>
    <lineage>
        <taxon>Bacteria</taxon>
        <taxon>Bacillati</taxon>
        <taxon>Bacillota</taxon>
        <taxon>Bacilli</taxon>
        <taxon>Bacillales</taxon>
        <taxon>Bacillaceae</taxon>
        <taxon>Pontibacillus</taxon>
    </lineage>
</organism>
<dbReference type="Proteomes" id="UP000030147">
    <property type="component" value="Unassembled WGS sequence"/>
</dbReference>
<evidence type="ECO:0000259" key="8">
    <source>
        <dbReference type="Pfam" id="PF02272"/>
    </source>
</evidence>
<dbReference type="NCBIfam" id="TIGR00644">
    <property type="entry name" value="recJ"/>
    <property type="match status" value="1"/>
</dbReference>
<comment type="similarity">
    <text evidence="1">Belongs to the RecJ family.</text>
</comment>
<dbReference type="GO" id="GO:0008409">
    <property type="term" value="F:5'-3' exonuclease activity"/>
    <property type="evidence" value="ECO:0007669"/>
    <property type="project" value="InterPro"/>
</dbReference>
<keyword evidence="6" id="KW-0175">Coiled coil</keyword>
<accession>A0A0A2T693</accession>